<organism evidence="4 5">
    <name type="scientific">Draconibacterium aestuarii</name>
    <dbReference type="NCBI Taxonomy" id="2998507"/>
    <lineage>
        <taxon>Bacteria</taxon>
        <taxon>Pseudomonadati</taxon>
        <taxon>Bacteroidota</taxon>
        <taxon>Bacteroidia</taxon>
        <taxon>Marinilabiliales</taxon>
        <taxon>Prolixibacteraceae</taxon>
        <taxon>Draconibacterium</taxon>
    </lineage>
</organism>
<comment type="caution">
    <text evidence="4">The sequence shown here is derived from an EMBL/GenBank/DDBJ whole genome shotgun (WGS) entry which is preliminary data.</text>
</comment>
<dbReference type="PANTHER" id="PTHR30383">
    <property type="entry name" value="THIOESTERASE 1/PROTEASE 1/LYSOPHOSPHOLIPASE L1"/>
    <property type="match status" value="1"/>
</dbReference>
<dbReference type="GO" id="GO:0008236">
    <property type="term" value="F:serine-type peptidase activity"/>
    <property type="evidence" value="ECO:0007669"/>
    <property type="project" value="InterPro"/>
</dbReference>
<dbReference type="Proteomes" id="UP001145087">
    <property type="component" value="Unassembled WGS sequence"/>
</dbReference>
<dbReference type="RefSeq" id="WP_343335387.1">
    <property type="nucleotide sequence ID" value="NZ_JAPOHD010000066.1"/>
</dbReference>
<dbReference type="Gene3D" id="3.40.50.1110">
    <property type="entry name" value="SGNH hydrolase"/>
    <property type="match status" value="1"/>
</dbReference>
<dbReference type="AlphaFoldDB" id="A0A9X3FB17"/>
<reference evidence="4" key="1">
    <citation type="submission" date="2022-11" db="EMBL/GenBank/DDBJ databases">
        <title>Marilongibacter aestuarii gen. nov., sp. nov., isolated from tidal flat sediment.</title>
        <authorList>
            <person name="Jiayan W."/>
        </authorList>
    </citation>
    <scope>NUCLEOTIDE SEQUENCE</scope>
    <source>
        <strain evidence="4">Z1-6</strain>
    </source>
</reference>
<name>A0A9X3FB17_9BACT</name>
<dbReference type="InterPro" id="IPR036514">
    <property type="entry name" value="SGNH_hydro_sf"/>
</dbReference>
<dbReference type="InterPro" id="IPR013830">
    <property type="entry name" value="SGNH_hydro"/>
</dbReference>
<dbReference type="EMBL" id="JAPOHD010000066">
    <property type="protein sequence ID" value="MCY1723062.1"/>
    <property type="molecule type" value="Genomic_DNA"/>
</dbReference>
<feature type="signal peptide" evidence="1">
    <location>
        <begin position="1"/>
        <end position="20"/>
    </location>
</feature>
<evidence type="ECO:0000313" key="5">
    <source>
        <dbReference type="Proteomes" id="UP001145087"/>
    </source>
</evidence>
<dbReference type="InterPro" id="IPR001375">
    <property type="entry name" value="Peptidase_S9_cat"/>
</dbReference>
<evidence type="ECO:0000259" key="3">
    <source>
        <dbReference type="Pfam" id="PF13472"/>
    </source>
</evidence>
<dbReference type="PANTHER" id="PTHR30383:SF29">
    <property type="entry name" value="SGNH HYDROLASE-TYPE ESTERASE DOMAIN-CONTAINING PROTEIN"/>
    <property type="match status" value="1"/>
</dbReference>
<feature type="chain" id="PRO_5040723289" evidence="1">
    <location>
        <begin position="21"/>
        <end position="543"/>
    </location>
</feature>
<feature type="domain" description="Peptidase S9 prolyl oligopeptidase catalytic" evidence="2">
    <location>
        <begin position="116"/>
        <end position="252"/>
    </location>
</feature>
<dbReference type="SUPFAM" id="SSF52266">
    <property type="entry name" value="SGNH hydrolase"/>
    <property type="match status" value="1"/>
</dbReference>
<dbReference type="GO" id="GO:0016788">
    <property type="term" value="F:hydrolase activity, acting on ester bonds"/>
    <property type="evidence" value="ECO:0007669"/>
    <property type="project" value="UniProtKB-ARBA"/>
</dbReference>
<dbReference type="InterPro" id="IPR029058">
    <property type="entry name" value="AB_hydrolase_fold"/>
</dbReference>
<proteinExistence type="predicted"/>
<dbReference type="SUPFAM" id="SSF53474">
    <property type="entry name" value="alpha/beta-Hydrolases"/>
    <property type="match status" value="1"/>
</dbReference>
<feature type="domain" description="SGNH hydrolase-type esterase" evidence="3">
    <location>
        <begin position="350"/>
        <end position="529"/>
    </location>
</feature>
<keyword evidence="5" id="KW-1185">Reference proteome</keyword>
<accession>A0A9X3FB17</accession>
<evidence type="ECO:0000259" key="2">
    <source>
        <dbReference type="Pfam" id="PF00326"/>
    </source>
</evidence>
<dbReference type="InterPro" id="IPR051532">
    <property type="entry name" value="Ester_Hydrolysis_Enzymes"/>
</dbReference>
<dbReference type="Pfam" id="PF00326">
    <property type="entry name" value="Peptidase_S9"/>
    <property type="match status" value="1"/>
</dbReference>
<keyword evidence="1" id="KW-0732">Signal</keyword>
<dbReference type="GO" id="GO:0006508">
    <property type="term" value="P:proteolysis"/>
    <property type="evidence" value="ECO:0007669"/>
    <property type="project" value="InterPro"/>
</dbReference>
<evidence type="ECO:0000313" key="4">
    <source>
        <dbReference type="EMBL" id="MCY1723062.1"/>
    </source>
</evidence>
<sequence>MQLLSISFCLCIFSIQGLFAQNNPVWDDASNSNWDRSFTKVEIKSSIDGKNQDAYFYASKSKTPKPLIISLHTWSGDYTQKDHLTKEILARDWNYIHPDFRGPNKTPESTGSTLVISDIEDAIQFALQNTNTNPEEVHIIGVSGGGFATLSAFMNIQYPVKSFSAWAPISDLEAWYWESVGRKQKYADDIIRATSTDSIFNREEATKRSPLKQEFQQELRKNAKLFIYEGIHDGYTGSVPITHSINMYNRLVGELKFGSSNLNQIMPSASSDSSLVSEKEIIDLLSKRLNPSYNKRNKLFDRNIYLSRKFENIQLTIFEGGHEQLPQALGLIPVDQTTSLKYNIFTLGDSNGDNKDGWVDQLKNMMPESHIVNISKGGRTIGFDNLERKELNELANIDAFMDQAQEKMGTKKYDYIIVCLGTNDTKKVFAERQNEVLTNFEELLTKIKNHRLYKKSKPRLIYVTPPPIRTYNILAKYEGGNERLARLIPQLSDIAQEHDFRVVNGYNPLLGILDYYAADGIHMAGPGQEIVASKIIETILSGE</sequence>
<dbReference type="Pfam" id="PF13472">
    <property type="entry name" value="Lipase_GDSL_2"/>
    <property type="match status" value="1"/>
</dbReference>
<evidence type="ECO:0000256" key="1">
    <source>
        <dbReference type="SAM" id="SignalP"/>
    </source>
</evidence>
<dbReference type="Gene3D" id="3.40.50.1820">
    <property type="entry name" value="alpha/beta hydrolase"/>
    <property type="match status" value="1"/>
</dbReference>
<protein>
    <submittedName>
        <fullName evidence="4">GDSL-type esterase/lipase family protein</fullName>
    </submittedName>
</protein>
<gene>
    <name evidence="4" type="ORF">OU798_22125</name>
</gene>